<evidence type="ECO:0000313" key="2">
    <source>
        <dbReference type="EMBL" id="MDZ5493468.1"/>
    </source>
</evidence>
<dbReference type="Gene3D" id="1.10.260.40">
    <property type="entry name" value="lambda repressor-like DNA-binding domains"/>
    <property type="match status" value="1"/>
</dbReference>
<proteinExistence type="predicted"/>
<dbReference type="InterPro" id="IPR010982">
    <property type="entry name" value="Lambda_DNA-bd_dom_sf"/>
</dbReference>
<keyword evidence="3" id="KW-1185">Reference proteome</keyword>
<gene>
    <name evidence="2" type="ORF">U2F25_29060</name>
</gene>
<dbReference type="CDD" id="cd00093">
    <property type="entry name" value="HTH_XRE"/>
    <property type="match status" value="1"/>
</dbReference>
<comment type="caution">
    <text evidence="2">The sequence shown here is derived from an EMBL/GenBank/DDBJ whole genome shotgun (WGS) entry which is preliminary data.</text>
</comment>
<dbReference type="RefSeq" id="WP_322475142.1">
    <property type="nucleotide sequence ID" value="NZ_JAXOTR010000039.1"/>
</dbReference>
<accession>A0ABU5JLH1</accession>
<feature type="domain" description="HTH cro/C1-type" evidence="1">
    <location>
        <begin position="24"/>
        <end position="81"/>
    </location>
</feature>
<dbReference type="EMBL" id="JAXOTQ010000047">
    <property type="protein sequence ID" value="MDZ5493468.1"/>
    <property type="molecule type" value="Genomic_DNA"/>
</dbReference>
<dbReference type="SMART" id="SM00530">
    <property type="entry name" value="HTH_XRE"/>
    <property type="match status" value="1"/>
</dbReference>
<organism evidence="2 3">
    <name type="scientific">Micromonospora sicca</name>
    <dbReference type="NCBI Taxonomy" id="2202420"/>
    <lineage>
        <taxon>Bacteria</taxon>
        <taxon>Bacillati</taxon>
        <taxon>Actinomycetota</taxon>
        <taxon>Actinomycetes</taxon>
        <taxon>Micromonosporales</taxon>
        <taxon>Micromonosporaceae</taxon>
        <taxon>Micromonospora</taxon>
    </lineage>
</organism>
<evidence type="ECO:0000313" key="3">
    <source>
        <dbReference type="Proteomes" id="UP001290101"/>
    </source>
</evidence>
<evidence type="ECO:0000259" key="1">
    <source>
        <dbReference type="SMART" id="SM00530"/>
    </source>
</evidence>
<protein>
    <submittedName>
        <fullName evidence="2">Helix-turn-helix transcriptional regulator</fullName>
    </submittedName>
</protein>
<dbReference type="Proteomes" id="UP001290101">
    <property type="component" value="Unassembled WGS sequence"/>
</dbReference>
<dbReference type="SUPFAM" id="SSF47413">
    <property type="entry name" value="lambda repressor-like DNA-binding domains"/>
    <property type="match status" value="1"/>
</dbReference>
<name>A0ABU5JLH1_9ACTN</name>
<sequence length="133" mass="14808">MKTLTPHPRPGGPHEAFAQLVRHAVDTARRERGWRIIETAAHSGVGRSTIFRWLNGDWNGYPQLKEVGRFCRNLKRPVTEAMRALGMPTSRATVSRPRAREASVRADVRLVLTRLSGPAVAAEDKQHIVVPTA</sequence>
<reference evidence="2 3" key="1">
    <citation type="submission" date="2023-12" db="EMBL/GenBank/DDBJ databases">
        <title>Micromonospora sp. nov., isolated from Atacama Desert.</title>
        <authorList>
            <person name="Carro L."/>
            <person name="Golinska P."/>
            <person name="Klenk H.-P."/>
            <person name="Goodfellow M."/>
        </authorList>
    </citation>
    <scope>NUCLEOTIDE SEQUENCE [LARGE SCALE GENOMIC DNA]</scope>
    <source>
        <strain evidence="2 3">4G53</strain>
    </source>
</reference>
<dbReference type="InterPro" id="IPR001387">
    <property type="entry name" value="Cro/C1-type_HTH"/>
</dbReference>